<dbReference type="PANTHER" id="PTHR44103:SF1">
    <property type="entry name" value="PROPROTEIN CONVERTASE P"/>
    <property type="match status" value="1"/>
</dbReference>
<protein>
    <submittedName>
        <fullName evidence="2">VCBS repeat-containing protein</fullName>
    </submittedName>
</protein>
<evidence type="ECO:0000313" key="2">
    <source>
        <dbReference type="EMBL" id="MDM9632843.1"/>
    </source>
</evidence>
<sequence length="238" mass="25903">FPEGSYTLTATAYDGRYGAGNIIGVTSIQFSIFDGPGDETIRFSDATNLLQGDNFSGLVMGVVDMNGDGKDDIVQYDNGRILQVQYQNNSGQTFSKYTFGQVPSSVDSGRIQWAIVVADVDKNGFNDILSGGYYDGIKIIKNNNGNDSYTSEFQSNGSIFIQGSNFVDINADGWIDAFTCHDDAESKAYTNNQDGSFSYNPTIVDTKTVPSSDNSGNYASTWIDYDNDGDLDLYISKC</sequence>
<feature type="non-terminal residue" evidence="2">
    <location>
        <position position="238"/>
    </location>
</feature>
<accession>A0ABT7WIY0</accession>
<dbReference type="InterPro" id="IPR013517">
    <property type="entry name" value="FG-GAP"/>
</dbReference>
<comment type="caution">
    <text evidence="2">The sequence shown here is derived from an EMBL/GenBank/DDBJ whole genome shotgun (WGS) entry which is preliminary data.</text>
</comment>
<dbReference type="RefSeq" id="WP_289726203.1">
    <property type="nucleotide sequence ID" value="NZ_JAUDUY010000034.1"/>
</dbReference>
<reference evidence="2" key="1">
    <citation type="submission" date="2023-06" db="EMBL/GenBank/DDBJ databases">
        <title>Robiginitalea aurantiacus sp. nov. and Algoriphagus sediminis sp. nov., isolated from coastal sediment.</title>
        <authorList>
            <person name="Zhou Z.Y."/>
            <person name="An J."/>
            <person name="Jia Y.W."/>
            <person name="Du Z.J."/>
        </authorList>
    </citation>
    <scope>NUCLEOTIDE SEQUENCE</scope>
    <source>
        <strain evidence="2">M39</strain>
    </source>
</reference>
<dbReference type="InterPro" id="IPR028994">
    <property type="entry name" value="Integrin_alpha_N"/>
</dbReference>
<evidence type="ECO:0000256" key="1">
    <source>
        <dbReference type="ARBA" id="ARBA00022729"/>
    </source>
</evidence>
<gene>
    <name evidence="2" type="ORF">QU605_15315</name>
</gene>
<dbReference type="SUPFAM" id="SSF69318">
    <property type="entry name" value="Integrin alpha N-terminal domain"/>
    <property type="match status" value="1"/>
</dbReference>
<organism evidence="2 3">
    <name type="scientific">Robiginitalea aurantiaca</name>
    <dbReference type="NCBI Taxonomy" id="3056915"/>
    <lineage>
        <taxon>Bacteria</taxon>
        <taxon>Pseudomonadati</taxon>
        <taxon>Bacteroidota</taxon>
        <taxon>Flavobacteriia</taxon>
        <taxon>Flavobacteriales</taxon>
        <taxon>Flavobacteriaceae</taxon>
        <taxon>Robiginitalea</taxon>
    </lineage>
</organism>
<proteinExistence type="predicted"/>
<name>A0ABT7WIY0_9FLAO</name>
<evidence type="ECO:0000313" key="3">
    <source>
        <dbReference type="Proteomes" id="UP001174839"/>
    </source>
</evidence>
<keyword evidence="3" id="KW-1185">Reference proteome</keyword>
<dbReference type="Pfam" id="PF13517">
    <property type="entry name" value="FG-GAP_3"/>
    <property type="match status" value="2"/>
</dbReference>
<dbReference type="EMBL" id="JAUDUY010000034">
    <property type="protein sequence ID" value="MDM9632843.1"/>
    <property type="molecule type" value="Genomic_DNA"/>
</dbReference>
<keyword evidence="1" id="KW-0732">Signal</keyword>
<dbReference type="PANTHER" id="PTHR44103">
    <property type="entry name" value="PROPROTEIN CONVERTASE P"/>
    <property type="match status" value="1"/>
</dbReference>
<dbReference type="Proteomes" id="UP001174839">
    <property type="component" value="Unassembled WGS sequence"/>
</dbReference>
<feature type="non-terminal residue" evidence="2">
    <location>
        <position position="1"/>
    </location>
</feature>